<reference evidence="1 2" key="1">
    <citation type="submission" date="2019-02" db="EMBL/GenBank/DDBJ databases">
        <title>Hansschlegelia quercus sp. nov., a novel methylotrophic bacterium from buds of oak (Quercus robur L.).</title>
        <authorList>
            <person name="Agafonova N.V."/>
            <person name="Kaparullina E.N."/>
            <person name="Grouzdev D.S."/>
            <person name="Doronina N.V."/>
        </authorList>
    </citation>
    <scope>NUCLEOTIDE SEQUENCE [LARGE SCALE GENOMIC DNA]</scope>
    <source>
        <strain evidence="1 2">Dub</strain>
    </source>
</reference>
<comment type="caution">
    <text evidence="1">The sequence shown here is derived from an EMBL/GenBank/DDBJ whole genome shotgun (WGS) entry which is preliminary data.</text>
</comment>
<protein>
    <submittedName>
        <fullName evidence="1">DUF4089 domain-containing protein</fullName>
    </submittedName>
</protein>
<gene>
    <name evidence="1" type="ORF">EYR15_03775</name>
</gene>
<dbReference type="RefSeq" id="WP_131001508.1">
    <property type="nucleotide sequence ID" value="NZ_JBHSZR010000002.1"/>
</dbReference>
<proteinExistence type="predicted"/>
<dbReference type="AlphaFoldDB" id="A0A4Q9GTV2"/>
<keyword evidence="2" id="KW-1185">Reference proteome</keyword>
<accession>A0A4Q9GTV2</accession>
<dbReference type="OrthoDB" id="7933911at2"/>
<evidence type="ECO:0000313" key="1">
    <source>
        <dbReference type="EMBL" id="TBN55257.1"/>
    </source>
</evidence>
<name>A0A4Q9GTV2_9HYPH</name>
<sequence>MNLLSDETLEAHLDAATAALGLSVAPDWRPSVLAHLKATLQAGRLVADFPLDDELDPASVFRP</sequence>
<dbReference type="Proteomes" id="UP000291613">
    <property type="component" value="Unassembled WGS sequence"/>
</dbReference>
<dbReference type="Pfam" id="PF13318">
    <property type="entry name" value="AtzG-like"/>
    <property type="match status" value="1"/>
</dbReference>
<dbReference type="EMBL" id="SIUB01000001">
    <property type="protein sequence ID" value="TBN55257.1"/>
    <property type="molecule type" value="Genomic_DNA"/>
</dbReference>
<dbReference type="InterPro" id="IPR025148">
    <property type="entry name" value="AtzG-like"/>
</dbReference>
<evidence type="ECO:0000313" key="2">
    <source>
        <dbReference type="Proteomes" id="UP000291613"/>
    </source>
</evidence>
<organism evidence="1 2">
    <name type="scientific">Hansschlegelia quercus</name>
    <dbReference type="NCBI Taxonomy" id="2528245"/>
    <lineage>
        <taxon>Bacteria</taxon>
        <taxon>Pseudomonadati</taxon>
        <taxon>Pseudomonadota</taxon>
        <taxon>Alphaproteobacteria</taxon>
        <taxon>Hyphomicrobiales</taxon>
        <taxon>Methylopilaceae</taxon>
        <taxon>Hansschlegelia</taxon>
    </lineage>
</organism>